<dbReference type="AlphaFoldDB" id="A0A2G9S2K1"/>
<proteinExistence type="predicted"/>
<evidence type="ECO:0000313" key="1">
    <source>
        <dbReference type="EMBL" id="PIO34295.1"/>
    </source>
</evidence>
<reference evidence="1" key="1">
    <citation type="submission" date="2017-08" db="EMBL/GenBank/DDBJ databases">
        <title>Assembly of the North American Bullfrog Genome.</title>
        <authorList>
            <person name="Warren R.L."/>
            <person name="Vandervalk B.P."/>
            <person name="Kucuk E."/>
            <person name="Birol I."/>
            <person name="Helbing C."/>
            <person name="Pandoh P."/>
            <person name="Behsaz B."/>
            <person name="Mohamadi H."/>
            <person name="Chu J."/>
            <person name="Jackman S."/>
            <person name="Hammond S.A."/>
            <person name="Veldhoen N."/>
            <person name="Kirk H."/>
            <person name="Zhao Y."/>
            <person name="Coope R."/>
            <person name="Pleasance S."/>
            <person name="Moore R."/>
            <person name="Holt R."/>
        </authorList>
    </citation>
    <scope>NUCLEOTIDE SEQUENCE</scope>
    <source>
        <strain evidence="1">Bruno</strain>
        <tissue evidence="1">Liver</tissue>
    </source>
</reference>
<accession>A0A2G9S2K1</accession>
<sequence length="110" mass="12645">MILFSRGCKCCFCNGNSRLLKGLQAHFYFQLVVCLFKVELKLCNEKIVITLRHCIFFLALIKLFGSNARGIVSCCVCFLHLTGDYLICGRPHLKKHCALKYLFFFLSILD</sequence>
<dbReference type="EMBL" id="KV929195">
    <property type="protein sequence ID" value="PIO34295.1"/>
    <property type="molecule type" value="Genomic_DNA"/>
</dbReference>
<name>A0A2G9S2K1_AQUCT</name>
<protein>
    <submittedName>
        <fullName evidence="1">Uncharacterized protein</fullName>
    </submittedName>
</protein>
<organism evidence="1">
    <name type="scientific">Aquarana catesbeiana</name>
    <name type="common">American bullfrog</name>
    <name type="synonym">Rana catesbeiana</name>
    <dbReference type="NCBI Taxonomy" id="8400"/>
    <lineage>
        <taxon>Eukaryota</taxon>
        <taxon>Metazoa</taxon>
        <taxon>Chordata</taxon>
        <taxon>Craniata</taxon>
        <taxon>Vertebrata</taxon>
        <taxon>Euteleostomi</taxon>
        <taxon>Amphibia</taxon>
        <taxon>Batrachia</taxon>
        <taxon>Anura</taxon>
        <taxon>Neobatrachia</taxon>
        <taxon>Ranoidea</taxon>
        <taxon>Ranidae</taxon>
        <taxon>Aquarana</taxon>
    </lineage>
</organism>
<dbReference type="OrthoDB" id="1902587at2759"/>
<gene>
    <name evidence="1" type="ORF">AB205_0194400</name>
</gene>